<dbReference type="GO" id="GO:0006260">
    <property type="term" value="P:DNA replication"/>
    <property type="evidence" value="ECO:0007669"/>
    <property type="project" value="InterPro"/>
</dbReference>
<dbReference type="Gene3D" id="3.90.70.130">
    <property type="match status" value="1"/>
</dbReference>
<dbReference type="InterPro" id="IPR049387">
    <property type="entry name" value="UFSP2-like_2nd"/>
</dbReference>
<dbReference type="Gene3D" id="3.40.50.300">
    <property type="entry name" value="P-loop containing nucleotide triphosphate hydrolases"/>
    <property type="match status" value="1"/>
</dbReference>
<dbReference type="GO" id="GO:0071567">
    <property type="term" value="F:deUFMylase activity"/>
    <property type="evidence" value="ECO:0007669"/>
    <property type="project" value="UniProtKB-ARBA"/>
</dbReference>
<evidence type="ECO:0000256" key="3">
    <source>
        <dbReference type="ARBA" id="ARBA00022670"/>
    </source>
</evidence>
<evidence type="ECO:0000256" key="9">
    <source>
        <dbReference type="ARBA" id="ARBA00022833"/>
    </source>
</evidence>
<keyword evidence="5" id="KW-0547">Nucleotide-binding</keyword>
<dbReference type="InterPro" id="IPR027417">
    <property type="entry name" value="P-loop_NTPase"/>
</dbReference>
<evidence type="ECO:0000256" key="7">
    <source>
        <dbReference type="ARBA" id="ARBA00022801"/>
    </source>
</evidence>
<dbReference type="Pfam" id="PF23007">
    <property type="entry name" value="DnaA_N-like_STI"/>
    <property type="match status" value="1"/>
</dbReference>
<keyword evidence="3 16" id="KW-0645">Protease</keyword>
<dbReference type="InterPro" id="IPR003593">
    <property type="entry name" value="AAA+_ATPase"/>
</dbReference>
<dbReference type="CDD" id="cd00009">
    <property type="entry name" value="AAA"/>
    <property type="match status" value="1"/>
</dbReference>
<dbReference type="InterPro" id="IPR012763">
    <property type="entry name" value="DNA_pol_III_sug/sutau_N"/>
</dbReference>
<comment type="caution">
    <text evidence="16">The sequence shown here is derived from an EMBL/GenBank/DDBJ whole genome shotgun (WGS) entry which is preliminary data.</text>
</comment>
<protein>
    <recommendedName>
        <fullName evidence="12">Probable Ufm1-specific protease</fullName>
    </recommendedName>
</protein>
<dbReference type="PANTHER" id="PTHR48153">
    <property type="entry name" value="UFM1-SPECIFIC PROTEASE 2"/>
    <property type="match status" value="1"/>
</dbReference>
<evidence type="ECO:0000256" key="14">
    <source>
        <dbReference type="SAM" id="MobiDB-lite"/>
    </source>
</evidence>
<evidence type="ECO:0000313" key="16">
    <source>
        <dbReference type="EMBL" id="KAF5194754.1"/>
    </source>
</evidence>
<evidence type="ECO:0000256" key="12">
    <source>
        <dbReference type="ARBA" id="ARBA00067779"/>
    </source>
</evidence>
<comment type="similarity">
    <text evidence="2">Belongs to the peptidase C78 family.</text>
</comment>
<keyword evidence="4" id="KW-0479">Metal-binding</keyword>
<accession>A0A7J6WBD6</accession>
<keyword evidence="6" id="KW-0833">Ubl conjugation pathway</keyword>
<dbReference type="InterPro" id="IPR008921">
    <property type="entry name" value="DNA_pol3_clamp-load_cplx_C"/>
</dbReference>
<dbReference type="SUPFAM" id="SSF54001">
    <property type="entry name" value="Cysteine proteinases"/>
    <property type="match status" value="1"/>
</dbReference>
<evidence type="ECO:0000256" key="4">
    <source>
        <dbReference type="ARBA" id="ARBA00022723"/>
    </source>
</evidence>
<evidence type="ECO:0000256" key="2">
    <source>
        <dbReference type="ARBA" id="ARBA00008552"/>
    </source>
</evidence>
<dbReference type="Pfam" id="PF20908">
    <property type="entry name" value="UfSP2_N"/>
    <property type="match status" value="1"/>
</dbReference>
<dbReference type="InterPro" id="IPR045085">
    <property type="entry name" value="HLD_clamp_pol_III_gamma_tau"/>
</dbReference>
<dbReference type="InterPro" id="IPR012462">
    <property type="entry name" value="UFSP1/2_DUB_cat"/>
</dbReference>
<dbReference type="GO" id="GO:0006508">
    <property type="term" value="P:proteolysis"/>
    <property type="evidence" value="ECO:0007669"/>
    <property type="project" value="UniProtKB-KW"/>
</dbReference>
<comment type="similarity">
    <text evidence="1">Belongs to the DnaX/STICHEL family.</text>
</comment>
<evidence type="ECO:0000256" key="13">
    <source>
        <dbReference type="SAM" id="Coils"/>
    </source>
</evidence>
<keyword evidence="10" id="KW-0067">ATP-binding</keyword>
<dbReference type="Pfam" id="PF13177">
    <property type="entry name" value="DNA_pol3_delta2"/>
    <property type="match status" value="1"/>
</dbReference>
<keyword evidence="8" id="KW-0788">Thiol protease</keyword>
<organism evidence="16 17">
    <name type="scientific">Thalictrum thalictroides</name>
    <name type="common">Rue-anemone</name>
    <name type="synonym">Anemone thalictroides</name>
    <dbReference type="NCBI Taxonomy" id="46969"/>
    <lineage>
        <taxon>Eukaryota</taxon>
        <taxon>Viridiplantae</taxon>
        <taxon>Streptophyta</taxon>
        <taxon>Embryophyta</taxon>
        <taxon>Tracheophyta</taxon>
        <taxon>Spermatophyta</taxon>
        <taxon>Magnoliopsida</taxon>
        <taxon>Ranunculales</taxon>
        <taxon>Ranunculaceae</taxon>
        <taxon>Thalictroideae</taxon>
        <taxon>Thalictrum</taxon>
    </lineage>
</organism>
<dbReference type="Pfam" id="PF07910">
    <property type="entry name" value="Peptidase_C78"/>
    <property type="match status" value="1"/>
</dbReference>
<reference evidence="16 17" key="1">
    <citation type="submission" date="2020-06" db="EMBL/GenBank/DDBJ databases">
        <title>Transcriptomic and genomic resources for Thalictrum thalictroides and T. hernandezii: Facilitating candidate gene discovery in an emerging model plant lineage.</title>
        <authorList>
            <person name="Arias T."/>
            <person name="Riano-Pachon D.M."/>
            <person name="Di Stilio V.S."/>
        </authorList>
    </citation>
    <scope>NUCLEOTIDE SEQUENCE [LARGE SCALE GENOMIC DNA]</scope>
    <source>
        <strain evidence="17">cv. WT478/WT964</strain>
        <tissue evidence="16">Leaves</tissue>
    </source>
</reference>
<sequence>MKEMLDGRRHSVDIPLSRTLVALRRVRSLRDPSTHSMSKFSYVDNLTWETDSCNGISLGLANGFKGGGLDNHTPPRFQKQVLKKRKDGSVSDSELDSNSRRHCSKSISSKKFARVRKRALGSAKTKWNDESGYSRSKRDLVLGSTLVGGRHENGNDHIDKALELARISHSTNHLGDVELFGETPLSTRSQKNEPTQNYQKSVYTRRIKASRENGDSAGSCVGSPYPSVSNGMDGSSRNTSLFVNENLDIMDYNDRGCGISCCWSSTPRFRESNLPSEVEDQPLLSIEGGEMNLSEHERRCTYVKNELAPYSDSPRSLSHKFRPRSFDELVGQNVVARSLLNAISKGKISSFYLFHGPRGTGKTSASRIFAAALNCLSLEEHRPCQLCRECRIFLSRRSRDIKEVDPSKINTVDRVRSLLKSAVRRPISSRYKVFIIDECQLLEGETWSTLLNSFDDLPRHVVFVMITPDLDSLPRSAVSRCQRYHFPKIKDDDVVNRLANICVEEGLEFEKVALNFIAAKSHGSLRDAEIILDQLSLLGRGITISLAHELIGVVSDEELLDLLDVALSSDTSSTVVRARELMKSRVDPMQLISQLANLIMDILAGRFQTGSEVQRRFFGTNTAEADLQKLRNALKILSETEKQLRTSKNQTTWLTAALLQLSSVDSSLLDTNDSRACLRNHQRDDRFCSTSSMGENVKHSSSCMCCDNKFQNLQIQRDTNTKLENIWRGAAERCRSSTLKKFLQKEGRLSSISVNKGVAVAEVEFCQADHVARAEKSWEVIASSLQLVLGCNVEIRINLVPCASVRKSSTMKKPSFSLLSCSRRMPLTIEEDNTTDNSDFASERPIMKEKRMETYLSDNGSQFSSIRSQHNEPANAIRNSEGNALGLPHESAKDVPTIGSQLKTHSSILDDVTPESQLLAIQEPENQPSCFPKKVNFQKRLSSAVDSQRICFRIRSHNKLDLSIPQEPPIETFFCTNDPYIVCTGSDSFNVCSKDEDGPGRNHASPKMHCWRTPKFPLKKAWQLRPQHQRCHIVGWVLPCSTVKCLHFVESPTNSLSPDYSIESDDLRTLLLRGFNVIGALIVVDNKNWEENARKAIESTRRIRKLLCRGDESLGLVAAAADLSSGEIRYFVCSNESSSNVEVVSNVVFEDSPEKFIWGKGCLLRCELEMKLPIYYSVNKPSDSEGVFSSAVDTAIAKLQNPNVVFTIEGSQAASDGVSQTAILRGLDLDFRKDLSDIKLSKNTVEESGGKTLFCSDFCSETKTFLSFTARESAGTIIANVFFNHSSNTENTSAPVAHYFPASEPATLLVVSFKIEVLCYALKDVPVAYAVSLLIVPGLGDQLTLLKKAFLPNLLKQHPQLRPFHFCPPGLLHPITAIYELNYGETEMKQVEVRRSLHLRLGLPLDRPLLIVANALNFATNKGVAGTLALLKDVHREVPSSGVSGGLISWVDGSYEYYHYLQDGFDDSGWGCAYRSLQTIISWFRLQHYTSTEVPSHREIQQALVEIGDKDPSFSGSREWIGAIELSFVLDKLLGVTCKIMNVRSGAELPEKCRELALHFETQGTPVMIGGGVLAYTLLGVDYNEASGDCAFLILDPHYTGNDELKKIVNGGWCGWKKAVDSKGRNFFLHDKFYNLLLPQRPNMV</sequence>
<feature type="region of interest" description="Disordered" evidence="14">
    <location>
        <begin position="860"/>
        <end position="887"/>
    </location>
</feature>
<feature type="compositionally biased region" description="Polar residues" evidence="14">
    <location>
        <begin position="860"/>
        <end position="882"/>
    </location>
</feature>
<evidence type="ECO:0000256" key="8">
    <source>
        <dbReference type="ARBA" id="ARBA00022807"/>
    </source>
</evidence>
<dbReference type="SMART" id="SM00382">
    <property type="entry name" value="AAA"/>
    <property type="match status" value="1"/>
</dbReference>
<keyword evidence="7" id="KW-0378">Hydrolase</keyword>
<evidence type="ECO:0000256" key="11">
    <source>
        <dbReference type="ARBA" id="ARBA00023054"/>
    </source>
</evidence>
<evidence type="ECO:0000313" key="17">
    <source>
        <dbReference type="Proteomes" id="UP000554482"/>
    </source>
</evidence>
<dbReference type="OrthoDB" id="1899087at2759"/>
<evidence type="ECO:0000259" key="15">
    <source>
        <dbReference type="SMART" id="SM00382"/>
    </source>
</evidence>
<keyword evidence="11 13" id="KW-0175">Coiled coil</keyword>
<dbReference type="PANTHER" id="PTHR48153:SF2">
    <property type="entry name" value="UFM1-SPECIFIC PROTEASE 2"/>
    <property type="match status" value="1"/>
</dbReference>
<evidence type="ECO:0000256" key="1">
    <source>
        <dbReference type="ARBA" id="ARBA00006360"/>
    </source>
</evidence>
<dbReference type="GO" id="GO:0003677">
    <property type="term" value="F:DNA binding"/>
    <property type="evidence" value="ECO:0007669"/>
    <property type="project" value="InterPro"/>
</dbReference>
<keyword evidence="17" id="KW-1185">Reference proteome</keyword>
<dbReference type="SUPFAM" id="SSF48019">
    <property type="entry name" value="post-AAA+ oligomerization domain-like"/>
    <property type="match status" value="1"/>
</dbReference>
<dbReference type="InterPro" id="IPR054506">
    <property type="entry name" value="DnaA_N-like_STI"/>
</dbReference>
<dbReference type="Gene3D" id="1.10.8.60">
    <property type="match status" value="1"/>
</dbReference>
<proteinExistence type="inferred from homology"/>
<dbReference type="EMBL" id="JABWDY010018318">
    <property type="protein sequence ID" value="KAF5194754.1"/>
    <property type="molecule type" value="Genomic_DNA"/>
</dbReference>
<dbReference type="CDD" id="cd18137">
    <property type="entry name" value="HLD_clamp_pol_III_gamma_tau"/>
    <property type="match status" value="1"/>
</dbReference>
<dbReference type="Proteomes" id="UP000554482">
    <property type="component" value="Unassembled WGS sequence"/>
</dbReference>
<feature type="coiled-coil region" evidence="13">
    <location>
        <begin position="620"/>
        <end position="650"/>
    </location>
</feature>
<dbReference type="NCBIfam" id="TIGR02397">
    <property type="entry name" value="dnaX_nterm"/>
    <property type="match status" value="1"/>
</dbReference>
<evidence type="ECO:0000256" key="6">
    <source>
        <dbReference type="ARBA" id="ARBA00022786"/>
    </source>
</evidence>
<evidence type="ECO:0000256" key="5">
    <source>
        <dbReference type="ARBA" id="ARBA00022741"/>
    </source>
</evidence>
<dbReference type="GO" id="GO:0046872">
    <property type="term" value="F:metal ion binding"/>
    <property type="evidence" value="ECO:0007669"/>
    <property type="project" value="UniProtKB-KW"/>
</dbReference>
<dbReference type="FunFam" id="3.90.70.130:FF:000001">
    <property type="entry name" value="Probable Ufm1-specific protease 2"/>
    <property type="match status" value="1"/>
</dbReference>
<dbReference type="InterPro" id="IPR038765">
    <property type="entry name" value="Papain-like_cys_pep_sf"/>
</dbReference>
<dbReference type="GO" id="GO:0009360">
    <property type="term" value="C:DNA polymerase III complex"/>
    <property type="evidence" value="ECO:0007669"/>
    <property type="project" value="InterPro"/>
</dbReference>
<feature type="region of interest" description="Disordered" evidence="14">
    <location>
        <begin position="80"/>
        <end position="108"/>
    </location>
</feature>
<gene>
    <name evidence="16" type="ORF">FRX31_015658</name>
</gene>
<dbReference type="FunFam" id="1.10.8.60:FF:000013">
    <property type="entry name" value="DNA polymerase III subunit gamma/tau"/>
    <property type="match status" value="1"/>
</dbReference>
<evidence type="ECO:0000256" key="10">
    <source>
        <dbReference type="ARBA" id="ARBA00022840"/>
    </source>
</evidence>
<dbReference type="Pfam" id="PF22608">
    <property type="entry name" value="DNAX_ATPase_lid"/>
    <property type="match status" value="1"/>
</dbReference>
<feature type="domain" description="AAA+ ATPase" evidence="15">
    <location>
        <begin position="348"/>
        <end position="490"/>
    </location>
</feature>
<dbReference type="GO" id="GO:0003887">
    <property type="term" value="F:DNA-directed DNA polymerase activity"/>
    <property type="evidence" value="ECO:0007669"/>
    <property type="project" value="InterPro"/>
</dbReference>
<dbReference type="SUPFAM" id="SSF52540">
    <property type="entry name" value="P-loop containing nucleoside triphosphate hydrolases"/>
    <property type="match status" value="1"/>
</dbReference>
<keyword evidence="9" id="KW-0862">Zinc</keyword>
<dbReference type="GO" id="GO:0005524">
    <property type="term" value="F:ATP binding"/>
    <property type="evidence" value="ECO:0007669"/>
    <property type="project" value="UniProtKB-KW"/>
</dbReference>
<name>A0A7J6WBD6_THATH</name>